<accession>A0ABP0LAX8</accession>
<keyword evidence="3" id="KW-1185">Reference proteome</keyword>
<gene>
    <name evidence="2" type="ORF">SCF082_LOCUS21669</name>
</gene>
<proteinExistence type="predicted"/>
<evidence type="ECO:0000313" key="2">
    <source>
        <dbReference type="EMBL" id="CAK9036300.1"/>
    </source>
</evidence>
<feature type="compositionally biased region" description="Gly residues" evidence="1">
    <location>
        <begin position="18"/>
        <end position="36"/>
    </location>
</feature>
<dbReference type="EMBL" id="CAXAMM010015432">
    <property type="protein sequence ID" value="CAK9036300.1"/>
    <property type="molecule type" value="Genomic_DNA"/>
</dbReference>
<organism evidence="2 3">
    <name type="scientific">Durusdinium trenchii</name>
    <dbReference type="NCBI Taxonomy" id="1381693"/>
    <lineage>
        <taxon>Eukaryota</taxon>
        <taxon>Sar</taxon>
        <taxon>Alveolata</taxon>
        <taxon>Dinophyceae</taxon>
        <taxon>Suessiales</taxon>
        <taxon>Symbiodiniaceae</taxon>
        <taxon>Durusdinium</taxon>
    </lineage>
</organism>
<protein>
    <recommendedName>
        <fullName evidence="4">Right handed beta helix domain-containing protein</fullName>
    </recommendedName>
</protein>
<dbReference type="Proteomes" id="UP001642464">
    <property type="component" value="Unassembled WGS sequence"/>
</dbReference>
<evidence type="ECO:0000313" key="3">
    <source>
        <dbReference type="Proteomes" id="UP001642464"/>
    </source>
</evidence>
<feature type="region of interest" description="Disordered" evidence="1">
    <location>
        <begin position="1"/>
        <end position="82"/>
    </location>
</feature>
<name>A0ABP0LAX8_9DINO</name>
<evidence type="ECO:0008006" key="4">
    <source>
        <dbReference type="Google" id="ProtNLM"/>
    </source>
</evidence>
<evidence type="ECO:0000256" key="1">
    <source>
        <dbReference type="SAM" id="MobiDB-lite"/>
    </source>
</evidence>
<feature type="compositionally biased region" description="Basic residues" evidence="1">
    <location>
        <begin position="51"/>
        <end position="60"/>
    </location>
</feature>
<feature type="compositionally biased region" description="Gly residues" evidence="1">
    <location>
        <begin position="314"/>
        <end position="332"/>
    </location>
</feature>
<sequence length="473" mass="47176">MEGEQALAGPKVTMVLRGGSGAGDEGGGGGAGGAGLGALPRPPRTSPGAAGRRRAGKARRLGQLSVEAREEEGARRKEELANDREAWRARTAMTVTMQGMEMEPAASGVVPPATRGRGEQEPSIVVVAASAEALCDALGAFAHDKERSEIEVHLAPGQLYDVQVEHGLGNAFPVVEGGKRVRVVGHGAQITRGSGAGSCAPAFRFWMVFGTLELVDLTLRCGRSKGSFGGAVAVGPGGELSATDCVLEKCESRGLDGETGGAKGGGGGGGGQGACGGAIFALGGRVCLERCKLTHNEVSGGNGGHAAPHHGRYVGNGGRGGGRGGGAGGLSGHDGEQGVVFPGQLGRQGECADSLEARARFCEGAYGGGGGGSAGSKGSSGGVANWGGGGGGAGAKTLGGFDETGRGGEAGFGGGNGIFAWELAQVHIAGLHSKNITRNRAMVNPNVFESGRVQRVQVATTVEAQMRHGEADR</sequence>
<feature type="region of interest" description="Disordered" evidence="1">
    <location>
        <begin position="301"/>
        <end position="333"/>
    </location>
</feature>
<reference evidence="2 3" key="1">
    <citation type="submission" date="2024-02" db="EMBL/GenBank/DDBJ databases">
        <authorList>
            <person name="Chen Y."/>
            <person name="Shah S."/>
            <person name="Dougan E. K."/>
            <person name="Thang M."/>
            <person name="Chan C."/>
        </authorList>
    </citation>
    <scope>NUCLEOTIDE SEQUENCE [LARGE SCALE GENOMIC DNA]</scope>
</reference>
<feature type="compositionally biased region" description="Basic and acidic residues" evidence="1">
    <location>
        <begin position="67"/>
        <end position="82"/>
    </location>
</feature>
<comment type="caution">
    <text evidence="2">The sequence shown here is derived from an EMBL/GenBank/DDBJ whole genome shotgun (WGS) entry which is preliminary data.</text>
</comment>